<dbReference type="EMBL" id="CP103423">
    <property type="protein sequence ID" value="UWD34243.1"/>
    <property type="molecule type" value="Genomic_DNA"/>
</dbReference>
<evidence type="ECO:0000313" key="3">
    <source>
        <dbReference type="Proteomes" id="UP001058364"/>
    </source>
</evidence>
<dbReference type="NCBIfam" id="NF045846">
    <property type="entry name" value="MSC0882_dom"/>
    <property type="match status" value="1"/>
</dbReference>
<dbReference type="InterPro" id="IPR059214">
    <property type="entry name" value="MSC_0882-like"/>
</dbReference>
<feature type="transmembrane region" description="Helical" evidence="1">
    <location>
        <begin position="57"/>
        <end position="78"/>
    </location>
</feature>
<evidence type="ECO:0000256" key="1">
    <source>
        <dbReference type="SAM" id="Phobius"/>
    </source>
</evidence>
<dbReference type="RefSeq" id="WP_027123336.1">
    <property type="nucleotide sequence ID" value="NZ_CP103423.1"/>
</dbReference>
<keyword evidence="1" id="KW-0472">Membrane</keyword>
<gene>
    <name evidence="2" type="ORF">NX772_00205</name>
</gene>
<feature type="transmembrane region" description="Helical" evidence="1">
    <location>
        <begin position="202"/>
        <end position="223"/>
    </location>
</feature>
<protein>
    <submittedName>
        <fullName evidence="2">Uncharacterized protein</fullName>
    </submittedName>
</protein>
<feature type="transmembrane region" description="Helical" evidence="1">
    <location>
        <begin position="93"/>
        <end position="112"/>
    </location>
</feature>
<feature type="transmembrane region" description="Helical" evidence="1">
    <location>
        <begin position="157"/>
        <end position="177"/>
    </location>
</feature>
<sequence>MKWKPLNNTDTVNFANIKKEQINLQDINSAKVYKDPEQIIPTGVYKIFARESKILKIFLIFYLFIFLVSASLIALIYTNTLKTIGFVKTDFEWSWLIIPILIASYSIFKFIIKFLDFSSMKKSEKLYRNELTINPQALPTSIANLYKRLTKQQIHHNWFLIFTFFYIGLFALAVWYFSDKVYLNGLLNFEKWIQLMTPNPEFLSIILGLSLLGNLVIWTLLTISRKKRLNDIQDYFGYQIVKDTEIDAIKIKMNKGYLKLFVLTILVLLVIPIIVLLLVKKFILKRK</sequence>
<feature type="transmembrane region" description="Helical" evidence="1">
    <location>
        <begin position="260"/>
        <end position="279"/>
    </location>
</feature>
<keyword evidence="1" id="KW-0812">Transmembrane</keyword>
<evidence type="ECO:0000313" key="2">
    <source>
        <dbReference type="EMBL" id="UWD34243.1"/>
    </source>
</evidence>
<proteinExistence type="predicted"/>
<name>A0ABY5TUA6_9BACT</name>
<organism evidence="2 3">
    <name type="scientific">Mesomycoplasma molare</name>
    <dbReference type="NCBI Taxonomy" id="171288"/>
    <lineage>
        <taxon>Bacteria</taxon>
        <taxon>Bacillati</taxon>
        <taxon>Mycoplasmatota</taxon>
        <taxon>Mycoplasmoidales</taxon>
        <taxon>Metamycoplasmataceae</taxon>
        <taxon>Mesomycoplasma</taxon>
    </lineage>
</organism>
<accession>A0ABY5TUA6</accession>
<reference evidence="2" key="1">
    <citation type="submission" date="2022-08" db="EMBL/GenBank/DDBJ databases">
        <title>Complete genome sequence of Mycoplasma molare type strain H 542.</title>
        <authorList>
            <person name="Spergser J."/>
        </authorList>
    </citation>
    <scope>NUCLEOTIDE SEQUENCE</scope>
    <source>
        <strain evidence="2">H 542</strain>
    </source>
</reference>
<keyword evidence="1" id="KW-1133">Transmembrane helix</keyword>
<keyword evidence="3" id="KW-1185">Reference proteome</keyword>
<dbReference type="Proteomes" id="UP001058364">
    <property type="component" value="Chromosome"/>
</dbReference>